<feature type="domain" description="PKD" evidence="2">
    <location>
        <begin position="436"/>
        <end position="486"/>
    </location>
</feature>
<proteinExistence type="predicted"/>
<dbReference type="Pfam" id="PF13585">
    <property type="entry name" value="CHU_C"/>
    <property type="match status" value="1"/>
</dbReference>
<evidence type="ECO:0000256" key="1">
    <source>
        <dbReference type="SAM" id="SignalP"/>
    </source>
</evidence>
<feature type="domain" description="PKD" evidence="2">
    <location>
        <begin position="340"/>
        <end position="402"/>
    </location>
</feature>
<reference evidence="3" key="1">
    <citation type="submission" date="2021-06" db="EMBL/GenBank/DDBJ databases">
        <authorList>
            <person name="Huq M.A."/>
        </authorList>
    </citation>
    <scope>NUCLEOTIDE SEQUENCE</scope>
    <source>
        <strain evidence="3">MAH-26</strain>
    </source>
</reference>
<evidence type="ECO:0000259" key="2">
    <source>
        <dbReference type="PROSITE" id="PS50093"/>
    </source>
</evidence>
<dbReference type="NCBIfam" id="TIGR04131">
    <property type="entry name" value="Bac_Flav_CTERM"/>
    <property type="match status" value="1"/>
</dbReference>
<evidence type="ECO:0000313" key="3">
    <source>
        <dbReference type="EMBL" id="MBV4357517.1"/>
    </source>
</evidence>
<dbReference type="InterPro" id="IPR026341">
    <property type="entry name" value="T9SS_type_B"/>
</dbReference>
<dbReference type="InterPro" id="IPR000601">
    <property type="entry name" value="PKD_dom"/>
</dbReference>
<feature type="signal peptide" evidence="1">
    <location>
        <begin position="1"/>
        <end position="24"/>
    </location>
</feature>
<keyword evidence="4" id="KW-1185">Reference proteome</keyword>
<dbReference type="InterPro" id="IPR022409">
    <property type="entry name" value="PKD/Chitinase_dom"/>
</dbReference>
<organism evidence="3 4">
    <name type="scientific">Pinibacter aurantiacus</name>
    <dbReference type="NCBI Taxonomy" id="2851599"/>
    <lineage>
        <taxon>Bacteria</taxon>
        <taxon>Pseudomonadati</taxon>
        <taxon>Bacteroidota</taxon>
        <taxon>Chitinophagia</taxon>
        <taxon>Chitinophagales</taxon>
        <taxon>Chitinophagaceae</taxon>
        <taxon>Pinibacter</taxon>
    </lineage>
</organism>
<protein>
    <submittedName>
        <fullName evidence="3">PKD domain-containing protein</fullName>
    </submittedName>
</protein>
<feature type="chain" id="PRO_5038912336" evidence="1">
    <location>
        <begin position="25"/>
        <end position="904"/>
    </location>
</feature>
<dbReference type="Pfam" id="PF18911">
    <property type="entry name" value="PKD_4"/>
    <property type="match status" value="2"/>
</dbReference>
<accession>A0A9E2SA22</accession>
<dbReference type="EMBL" id="JAHSPG010000006">
    <property type="protein sequence ID" value="MBV4357517.1"/>
    <property type="molecule type" value="Genomic_DNA"/>
</dbReference>
<evidence type="ECO:0000313" key="4">
    <source>
        <dbReference type="Proteomes" id="UP000812270"/>
    </source>
</evidence>
<dbReference type="AlphaFoldDB" id="A0A9E2SA22"/>
<dbReference type="SMART" id="SM00089">
    <property type="entry name" value="PKD"/>
    <property type="match status" value="2"/>
</dbReference>
<sequence>MNEGIKRIAFIVCLLVCCSAMLNAQVCSGSLGSPVVNFDFGTGTGKGAALGNAFTSYAYTASGFPNDGYYTITNSTAGLLGSWWSTYDHDYQVTGKTNGYMMVVNASLSVTDYFFKDTVSGLCAGTSYQFAAWVLNLFNNGNTVYPNLTFSIYDAASGTLLGTYNTGNILGSTSSVQWKQYGLCFTATTNSVILKITNNKAGAAPGNDLALDDITFSPYGGTITAKTSDGASSKDICLGAAKSLSLVSTFASATANTKYQWQSSTDNGTTWIDISGATSSTYTTTDIKGAGTYLYRIATAEGSNINSTTCRVNSENVTINVTGFTGASLLPSYINCDNYSFNFKNESAATDVTTYTWAFGDGKTSSAAAPTYAYTDTGTYTLKLKVANSNGCSDSANAIVKVYPGFTPAFSITGSCYLSPFQFADKTLAKYGSINSWSWNFGDGAVLSDTSHLQNPSYTFSSTGSYAVSLNVTSSMGCSGTATKTVVAYNKPSIQLPFSDTLICSNDTLPLLVQTSGTNITWSPVIDMVASTAHSTTASVYPQDTTVYTVTVQENGCLDSAKIQVNVLPFITVKFNADTVLCKGDIIELSPVSQALSYLWSESPADNSLNSYTIKNPLASPAQTTTYYLKANLGHCQDNAQMTVYVSPYPTANAGMDTAICYGTTTQLSGATDAQYYAWSPAANLTGAGTLIPVAAPLSTTNYYLTVHGLGYCPKPVIDTVVVTVIPKLVINAGNDTTVVIDEPLQFNAAGGDITNDGYSWTPATALSGRYIYNPVGTYSKNDPDSILYTVTVTTPQGCSGTDDVWVKIMKIKPDIIVPSGFTPNSDGQNDVLRPLPFGIKEFKYFSVYNRYGQLVYKTNRTGEGWDGTIHGQPQPTGVFVYVAEGIDYLGNKIFQKGTSVLVR</sequence>
<dbReference type="CDD" id="cd00146">
    <property type="entry name" value="PKD"/>
    <property type="match status" value="2"/>
</dbReference>
<comment type="caution">
    <text evidence="3">The sequence shown here is derived from an EMBL/GenBank/DDBJ whole genome shotgun (WGS) entry which is preliminary data.</text>
</comment>
<name>A0A9E2SA22_9BACT</name>
<dbReference type="Proteomes" id="UP000812270">
    <property type="component" value="Unassembled WGS sequence"/>
</dbReference>
<dbReference type="RefSeq" id="WP_217791161.1">
    <property type="nucleotide sequence ID" value="NZ_JAHSPG010000006.1"/>
</dbReference>
<dbReference type="PROSITE" id="PS50093">
    <property type="entry name" value="PKD"/>
    <property type="match status" value="2"/>
</dbReference>
<keyword evidence="1" id="KW-0732">Signal</keyword>
<gene>
    <name evidence="3" type="ORF">KTO63_10190</name>
</gene>